<sequence>MSEHHRSSEQPAKWSPDLVLLLAGLFAMLIAAYVLLGSSRHMHWLLAGVAVFGGLGLLVASLRDRQ</sequence>
<comment type="caution">
    <text evidence="2">The sequence shown here is derived from an EMBL/GenBank/DDBJ whole genome shotgun (WGS) entry which is preliminary data.</text>
</comment>
<evidence type="ECO:0000313" key="2">
    <source>
        <dbReference type="EMBL" id="KEI45127.1"/>
    </source>
</evidence>
<keyword evidence="3" id="KW-1185">Reference proteome</keyword>
<dbReference type="RefSeq" id="WP_029722035.1">
    <property type="nucleotide sequence ID" value="NZ_JAJUIW010000004.1"/>
</dbReference>
<reference evidence="2 3" key="1">
    <citation type="submission" date="2014-06" db="EMBL/GenBank/DDBJ databases">
        <title>Saccharopolyspora rectivirgula DSM-43113 Genome sequencing.</title>
        <authorList>
            <person name="Barrera C."/>
            <person name="Millon L."/>
            <person name="Rognon B."/>
            <person name="Zaugg C."/>
            <person name="Monod M."/>
        </authorList>
    </citation>
    <scope>NUCLEOTIDE SEQUENCE [LARGE SCALE GENOMIC DNA]</scope>
    <source>
        <strain evidence="2 3">DSM 43113</strain>
    </source>
</reference>
<feature type="transmembrane region" description="Helical" evidence="1">
    <location>
        <begin position="18"/>
        <end position="36"/>
    </location>
</feature>
<keyword evidence="1" id="KW-1133">Transmembrane helix</keyword>
<gene>
    <name evidence="2" type="ORF">GU90_04880</name>
</gene>
<dbReference type="AlphaFoldDB" id="A0A073B1K1"/>
<name>A0A073B1K1_9PSEU</name>
<proteinExistence type="predicted"/>
<evidence type="ECO:0000313" key="3">
    <source>
        <dbReference type="Proteomes" id="UP000031419"/>
    </source>
</evidence>
<keyword evidence="1" id="KW-0472">Membrane</keyword>
<keyword evidence="1" id="KW-0812">Transmembrane</keyword>
<evidence type="ECO:0000256" key="1">
    <source>
        <dbReference type="SAM" id="Phobius"/>
    </source>
</evidence>
<dbReference type="EMBL" id="JNVU01000014">
    <property type="protein sequence ID" value="KEI45127.1"/>
    <property type="molecule type" value="Genomic_DNA"/>
</dbReference>
<dbReference type="Proteomes" id="UP000031419">
    <property type="component" value="Unassembled WGS sequence"/>
</dbReference>
<protein>
    <submittedName>
        <fullName evidence="2">Uncharacterized protein</fullName>
    </submittedName>
</protein>
<organism evidence="2 3">
    <name type="scientific">Saccharopolyspora rectivirgula</name>
    <dbReference type="NCBI Taxonomy" id="28042"/>
    <lineage>
        <taxon>Bacteria</taxon>
        <taxon>Bacillati</taxon>
        <taxon>Actinomycetota</taxon>
        <taxon>Actinomycetes</taxon>
        <taxon>Pseudonocardiales</taxon>
        <taxon>Pseudonocardiaceae</taxon>
        <taxon>Saccharopolyspora</taxon>
    </lineage>
</organism>
<feature type="transmembrane region" description="Helical" evidence="1">
    <location>
        <begin position="42"/>
        <end position="62"/>
    </location>
</feature>
<accession>A0A073B1K1</accession>